<organism evidence="2 3">
    <name type="scientific">Rodentibacter rarus</name>
    <dbReference type="NCBI Taxonomy" id="1908260"/>
    <lineage>
        <taxon>Bacteria</taxon>
        <taxon>Pseudomonadati</taxon>
        <taxon>Pseudomonadota</taxon>
        <taxon>Gammaproteobacteria</taxon>
        <taxon>Pasteurellales</taxon>
        <taxon>Pasteurellaceae</taxon>
        <taxon>Rodentibacter</taxon>
    </lineage>
</organism>
<dbReference type="OrthoDB" id="6043530at2"/>
<comment type="caution">
    <text evidence="2">The sequence shown here is derived from an EMBL/GenBank/DDBJ whole genome shotgun (WGS) entry which is preliminary data.</text>
</comment>
<dbReference type="EMBL" id="MLHJ01000122">
    <property type="protein sequence ID" value="OOF39490.1"/>
    <property type="molecule type" value="Genomic_DNA"/>
</dbReference>
<evidence type="ECO:0000313" key="3">
    <source>
        <dbReference type="Proteomes" id="UP000189433"/>
    </source>
</evidence>
<dbReference type="InterPro" id="IPR029118">
    <property type="entry name" value="Ntox16"/>
</dbReference>
<proteinExistence type="predicted"/>
<accession>A0A1V3IGG5</accession>
<dbReference type="Proteomes" id="UP000189433">
    <property type="component" value="Unassembled WGS sequence"/>
</dbReference>
<feature type="domain" description="Novel toxin 16" evidence="1">
    <location>
        <begin position="87"/>
        <end position="166"/>
    </location>
</feature>
<gene>
    <name evidence="2" type="ORF">BKK50_10585</name>
</gene>
<sequence>MNDSGFANSQVIGYRYDKNGNRLKTLLPNQSAINYHYYGSGHLPLLGRAGFALIGAIGARQSMQQNDDVYSSSKVLSKNENLIPRPQCPDDVYEELTKGVEQAKKETSRLGKCLPEMTKDQLDMRIDVANREYNARKLRGDICWNGGDSGHRKQLEDIKNRIKKCASYY</sequence>
<dbReference type="AlphaFoldDB" id="A0A1V3IGG5"/>
<keyword evidence="3" id="KW-1185">Reference proteome</keyword>
<evidence type="ECO:0000313" key="2">
    <source>
        <dbReference type="EMBL" id="OOF39490.1"/>
    </source>
</evidence>
<evidence type="ECO:0000259" key="1">
    <source>
        <dbReference type="Pfam" id="PF15523"/>
    </source>
</evidence>
<protein>
    <recommendedName>
        <fullName evidence="1">Novel toxin 16 domain-containing protein</fullName>
    </recommendedName>
</protein>
<reference evidence="2 3" key="1">
    <citation type="submission" date="2016-10" db="EMBL/GenBank/DDBJ databases">
        <title>Rodentibacter gen. nov. and new species.</title>
        <authorList>
            <person name="Christensen H."/>
        </authorList>
    </citation>
    <scope>NUCLEOTIDE SEQUENCE [LARGE SCALE GENOMIC DNA]</scope>
    <source>
        <strain evidence="2 3">CCUG17206</strain>
    </source>
</reference>
<dbReference type="STRING" id="1908260.BKK50_10585"/>
<dbReference type="Pfam" id="PF15523">
    <property type="entry name" value="Ntox16"/>
    <property type="match status" value="1"/>
</dbReference>
<name>A0A1V3IGG5_9PAST</name>
<dbReference type="RefSeq" id="WP_077417920.1">
    <property type="nucleotide sequence ID" value="NZ_MLHJ01000122.1"/>
</dbReference>